<evidence type="ECO:0000256" key="4">
    <source>
        <dbReference type="PROSITE-ProRule" id="PRU01161"/>
    </source>
</evidence>
<organism evidence="6 7">
    <name type="scientific">Methylobacterium planeticum</name>
    <dbReference type="NCBI Taxonomy" id="2615211"/>
    <lineage>
        <taxon>Bacteria</taxon>
        <taxon>Pseudomonadati</taxon>
        <taxon>Pseudomonadota</taxon>
        <taxon>Alphaproteobacteria</taxon>
        <taxon>Hyphomicrobiales</taxon>
        <taxon>Methylobacteriaceae</taxon>
        <taxon>Methylobacterium</taxon>
    </lineage>
</organism>
<dbReference type="SUPFAM" id="SSF52151">
    <property type="entry name" value="FabD/lysophospholipase-like"/>
    <property type="match status" value="1"/>
</dbReference>
<keyword evidence="2 4" id="KW-0442">Lipid degradation</keyword>
<dbReference type="RefSeq" id="WP_150963912.1">
    <property type="nucleotide sequence ID" value="NZ_VZZJ01000008.1"/>
</dbReference>
<dbReference type="EMBL" id="VZZJ01000008">
    <property type="protein sequence ID" value="KAB1073473.1"/>
    <property type="molecule type" value="Genomic_DNA"/>
</dbReference>
<dbReference type="GO" id="GO:0016042">
    <property type="term" value="P:lipid catabolic process"/>
    <property type="evidence" value="ECO:0007669"/>
    <property type="project" value="UniProtKB-UniRule"/>
</dbReference>
<evidence type="ECO:0000256" key="3">
    <source>
        <dbReference type="ARBA" id="ARBA00023098"/>
    </source>
</evidence>
<accession>A0A6N6MSV8</accession>
<feature type="domain" description="PNPLA" evidence="5">
    <location>
        <begin position="10"/>
        <end position="214"/>
    </location>
</feature>
<evidence type="ECO:0000313" key="6">
    <source>
        <dbReference type="EMBL" id="KAB1073473.1"/>
    </source>
</evidence>
<dbReference type="PROSITE" id="PS51635">
    <property type="entry name" value="PNPLA"/>
    <property type="match status" value="1"/>
</dbReference>
<gene>
    <name evidence="6" type="ORF">F6X51_12080</name>
</gene>
<dbReference type="Proteomes" id="UP000441523">
    <property type="component" value="Unassembled WGS sequence"/>
</dbReference>
<feature type="short sequence motif" description="GXSXG" evidence="4">
    <location>
        <begin position="41"/>
        <end position="45"/>
    </location>
</feature>
<dbReference type="Gene3D" id="3.40.1090.10">
    <property type="entry name" value="Cytosolic phospholipase A2 catalytic domain"/>
    <property type="match status" value="2"/>
</dbReference>
<dbReference type="GO" id="GO:0016787">
    <property type="term" value="F:hydrolase activity"/>
    <property type="evidence" value="ECO:0007669"/>
    <property type="project" value="UniProtKB-UniRule"/>
</dbReference>
<comment type="caution">
    <text evidence="6">The sequence shown here is derived from an EMBL/GenBank/DDBJ whole genome shotgun (WGS) entry which is preliminary data.</text>
</comment>
<sequence>MPEIERDLAMIFAGGNAVGAYHSGAYEALHHQGLRPGWVVGASIGAVTAAIIAGNAPEDRVDKLRTFWDEATQGTGPSPSALLKPRQVYNGLHALLALAWGRPNIFRHRLPGLWSALPWVPNDVALFDNAPLLQTLNRLVDFERLNRGDTRLTVCCVDIETGEEVYFDTSREVVRPEHILASTAILPAFPPVELDGRVLCDAGYTNNLPLDPVFAAEPPRDLLCIASDLFSLRAPRPASLDAVLERANDLIFASAPRRAISGLRREYDLRQRLDPNGPTVTLLHLIYQAGADELAAKSFDFSPSSIRDRWAAGGRDAVHGLRLLALSEPDAGRFNYVTLPGRPHNPLVAHPDR</sequence>
<dbReference type="AlphaFoldDB" id="A0A6N6MSV8"/>
<evidence type="ECO:0000256" key="2">
    <source>
        <dbReference type="ARBA" id="ARBA00022963"/>
    </source>
</evidence>
<dbReference type="InterPro" id="IPR050301">
    <property type="entry name" value="NTE"/>
</dbReference>
<reference evidence="6 7" key="1">
    <citation type="submission" date="2019-09" db="EMBL/GenBank/DDBJ databases">
        <title>YIM 132548 draft genome.</title>
        <authorList>
            <person name="Jiang L."/>
        </authorList>
    </citation>
    <scope>NUCLEOTIDE SEQUENCE [LARGE SCALE GENOMIC DNA]</scope>
    <source>
        <strain evidence="6 7">YIM 132548</strain>
    </source>
</reference>
<dbReference type="Pfam" id="PF01734">
    <property type="entry name" value="Patatin"/>
    <property type="match status" value="1"/>
</dbReference>
<keyword evidence="7" id="KW-1185">Reference proteome</keyword>
<feature type="active site" description="Proton acceptor" evidence="4">
    <location>
        <position position="201"/>
    </location>
</feature>
<dbReference type="InterPro" id="IPR021095">
    <property type="entry name" value="DUF3734"/>
</dbReference>
<dbReference type="PANTHER" id="PTHR14226">
    <property type="entry name" value="NEUROPATHY TARGET ESTERASE/SWISS CHEESE D.MELANOGASTER"/>
    <property type="match status" value="1"/>
</dbReference>
<comment type="caution">
    <text evidence="4">Lacks conserved residue(s) required for the propagation of feature annotation.</text>
</comment>
<name>A0A6N6MSV8_9HYPH</name>
<evidence type="ECO:0000256" key="1">
    <source>
        <dbReference type="ARBA" id="ARBA00022801"/>
    </source>
</evidence>
<evidence type="ECO:0000259" key="5">
    <source>
        <dbReference type="PROSITE" id="PS51635"/>
    </source>
</evidence>
<dbReference type="InterPro" id="IPR002641">
    <property type="entry name" value="PNPLA_dom"/>
</dbReference>
<dbReference type="Pfam" id="PF12536">
    <property type="entry name" value="DUF3734"/>
    <property type="match status" value="1"/>
</dbReference>
<protein>
    <submittedName>
        <fullName evidence="6">Patatin-like phospholipase family protein</fullName>
    </submittedName>
</protein>
<keyword evidence="3 4" id="KW-0443">Lipid metabolism</keyword>
<keyword evidence="1 4" id="KW-0378">Hydrolase</keyword>
<dbReference type="InterPro" id="IPR016035">
    <property type="entry name" value="Acyl_Trfase/lysoPLipase"/>
</dbReference>
<proteinExistence type="predicted"/>
<feature type="active site" description="Nucleophile" evidence="4">
    <location>
        <position position="43"/>
    </location>
</feature>
<evidence type="ECO:0000313" key="7">
    <source>
        <dbReference type="Proteomes" id="UP000441523"/>
    </source>
</evidence>
<dbReference type="PANTHER" id="PTHR14226:SF57">
    <property type="entry name" value="BLR7027 PROTEIN"/>
    <property type="match status" value="1"/>
</dbReference>